<gene>
    <name evidence="1" type="ORF">PK35_13880</name>
</gene>
<dbReference type="Pfam" id="PF07606">
    <property type="entry name" value="DUF1569"/>
    <property type="match status" value="1"/>
</dbReference>
<sequence length="152" mass="17655">MKSIFEDEAKTEIISRLDKLTENSQANWGKMNVNQMIIHCTKPIEVSLGEKPLEKPNLVMRLLFKMVSSSLYNDKPWKQGLPTAKEYITTNINSDTFVSNKALLKTKIEQMSQSKSYFEPKRKHPYFGTFTADQWGQSNYKHLDHHLRQFGA</sequence>
<proteinExistence type="predicted"/>
<dbReference type="PATRIC" id="fig|1382798.3.peg.1338"/>
<protein>
    <recommendedName>
        <fullName evidence="3">DUF1569 domain-containing protein</fullName>
    </recommendedName>
</protein>
<dbReference type="InterPro" id="IPR034660">
    <property type="entry name" value="DinB/YfiT-like"/>
</dbReference>
<dbReference type="Proteomes" id="UP000032361">
    <property type="component" value="Unassembled WGS sequence"/>
</dbReference>
<accession>A0A0D7VXC8</accession>
<keyword evidence="2" id="KW-1185">Reference proteome</keyword>
<dbReference type="RefSeq" id="WP_044627174.1">
    <property type="nucleotide sequence ID" value="NZ_JTDV01000014.1"/>
</dbReference>
<evidence type="ECO:0000313" key="1">
    <source>
        <dbReference type="EMBL" id="KJD31501.1"/>
    </source>
</evidence>
<dbReference type="AlphaFoldDB" id="A0A0D7VXC8"/>
<comment type="caution">
    <text evidence="1">The sequence shown here is derived from an EMBL/GenBank/DDBJ whole genome shotgun (WGS) entry which is preliminary data.</text>
</comment>
<organism evidence="1 2">
    <name type="scientific">Neotamlana nanhaiensis</name>
    <dbReference type="NCBI Taxonomy" id="1382798"/>
    <lineage>
        <taxon>Bacteria</taxon>
        <taxon>Pseudomonadati</taxon>
        <taxon>Bacteroidota</taxon>
        <taxon>Flavobacteriia</taxon>
        <taxon>Flavobacteriales</taxon>
        <taxon>Flavobacteriaceae</taxon>
        <taxon>Neotamlana</taxon>
    </lineage>
</organism>
<dbReference type="STRING" id="1382798.PK35_13880"/>
<dbReference type="EMBL" id="JTDV01000014">
    <property type="protein sequence ID" value="KJD31501.1"/>
    <property type="molecule type" value="Genomic_DNA"/>
</dbReference>
<evidence type="ECO:0000313" key="2">
    <source>
        <dbReference type="Proteomes" id="UP000032361"/>
    </source>
</evidence>
<dbReference type="Gene3D" id="1.20.120.450">
    <property type="entry name" value="dinb family like domain"/>
    <property type="match status" value="1"/>
</dbReference>
<name>A0A0D7VXC8_9FLAO</name>
<reference evidence="1 2" key="1">
    <citation type="journal article" date="2015" name="Antonie Van Leeuwenhoek">
        <title>Tamlana nanhaiensis sp. nov., isolated from surface seawater collected from the South China Sea.</title>
        <authorList>
            <person name="Liu X."/>
            <person name="Lai Q."/>
            <person name="Du Y."/>
            <person name="Li G."/>
            <person name="Sun F."/>
            <person name="Shao Z."/>
        </authorList>
    </citation>
    <scope>NUCLEOTIDE SEQUENCE [LARGE SCALE GENOMIC DNA]</scope>
    <source>
        <strain evidence="1 2">FHC16</strain>
    </source>
</reference>
<dbReference type="InterPro" id="IPR011463">
    <property type="entry name" value="DUF1569"/>
</dbReference>
<dbReference type="OrthoDB" id="2599194at2"/>
<evidence type="ECO:0008006" key="3">
    <source>
        <dbReference type="Google" id="ProtNLM"/>
    </source>
</evidence>